<dbReference type="GO" id="GO:0044550">
    <property type="term" value="P:secondary metabolite biosynthetic process"/>
    <property type="evidence" value="ECO:0007669"/>
    <property type="project" value="TreeGrafter"/>
</dbReference>
<dbReference type="InterPro" id="IPR036188">
    <property type="entry name" value="FAD/NAD-bd_sf"/>
</dbReference>
<evidence type="ECO:0000313" key="5">
    <source>
        <dbReference type="EMBL" id="THH08567.1"/>
    </source>
</evidence>
<protein>
    <recommendedName>
        <fullName evidence="4">FAD-binding domain-containing protein</fullName>
    </recommendedName>
</protein>
<dbReference type="PRINTS" id="PR00420">
    <property type="entry name" value="RNGMNOXGNASE"/>
</dbReference>
<proteinExistence type="predicted"/>
<evidence type="ECO:0000259" key="4">
    <source>
        <dbReference type="Pfam" id="PF01494"/>
    </source>
</evidence>
<keyword evidence="6" id="KW-1185">Reference proteome</keyword>
<evidence type="ECO:0000256" key="2">
    <source>
        <dbReference type="ARBA" id="ARBA00022827"/>
    </source>
</evidence>
<evidence type="ECO:0000313" key="6">
    <source>
        <dbReference type="Proteomes" id="UP000308199"/>
    </source>
</evidence>
<evidence type="ECO:0000256" key="1">
    <source>
        <dbReference type="ARBA" id="ARBA00022630"/>
    </source>
</evidence>
<feature type="domain" description="FAD-binding" evidence="4">
    <location>
        <begin position="162"/>
        <end position="395"/>
    </location>
</feature>
<name>A0A4S4LAL5_9AGAM</name>
<dbReference type="PANTHER" id="PTHR46720">
    <property type="entry name" value="HYDROXYLASE, PUTATIVE (AFU_ORTHOLOGUE AFUA_3G01460)-RELATED"/>
    <property type="match status" value="1"/>
</dbReference>
<keyword evidence="3" id="KW-0560">Oxidoreductase</keyword>
<dbReference type="AlphaFoldDB" id="A0A4S4LAL5"/>
<dbReference type="SUPFAM" id="SSF51905">
    <property type="entry name" value="FAD/NAD(P)-binding domain"/>
    <property type="match status" value="1"/>
</dbReference>
<comment type="caution">
    <text evidence="5">The sequence shown here is derived from an EMBL/GenBank/DDBJ whole genome shotgun (WGS) entry which is preliminary data.</text>
</comment>
<dbReference type="PANTHER" id="PTHR46720:SF3">
    <property type="entry name" value="FAD-BINDING DOMAIN-CONTAINING PROTEIN-RELATED"/>
    <property type="match status" value="1"/>
</dbReference>
<reference evidence="5 6" key="1">
    <citation type="submission" date="2019-02" db="EMBL/GenBank/DDBJ databases">
        <title>Genome sequencing of the rare red list fungi Phellinidium pouzarii.</title>
        <authorList>
            <person name="Buettner E."/>
            <person name="Kellner H."/>
        </authorList>
    </citation>
    <scope>NUCLEOTIDE SEQUENCE [LARGE SCALE GENOMIC DNA]</scope>
    <source>
        <strain evidence="5 6">DSM 108285</strain>
    </source>
</reference>
<dbReference type="InterPro" id="IPR002938">
    <property type="entry name" value="FAD-bd"/>
</dbReference>
<dbReference type="Proteomes" id="UP000308199">
    <property type="component" value="Unassembled WGS sequence"/>
</dbReference>
<accession>A0A4S4LAL5</accession>
<gene>
    <name evidence="5" type="ORF">EW145_g2622</name>
</gene>
<keyword evidence="1" id="KW-0285">Flavoprotein</keyword>
<dbReference type="OrthoDB" id="417877at2759"/>
<dbReference type="InterPro" id="IPR051104">
    <property type="entry name" value="FAD_monoxygenase"/>
</dbReference>
<dbReference type="GO" id="GO:0071949">
    <property type="term" value="F:FAD binding"/>
    <property type="evidence" value="ECO:0007669"/>
    <property type="project" value="InterPro"/>
</dbReference>
<dbReference type="Pfam" id="PF01494">
    <property type="entry name" value="FAD_binding_3"/>
    <property type="match status" value="1"/>
</dbReference>
<organism evidence="5 6">
    <name type="scientific">Phellinidium pouzarii</name>
    <dbReference type="NCBI Taxonomy" id="167371"/>
    <lineage>
        <taxon>Eukaryota</taxon>
        <taxon>Fungi</taxon>
        <taxon>Dikarya</taxon>
        <taxon>Basidiomycota</taxon>
        <taxon>Agaricomycotina</taxon>
        <taxon>Agaricomycetes</taxon>
        <taxon>Hymenochaetales</taxon>
        <taxon>Hymenochaetaceae</taxon>
        <taxon>Phellinidium</taxon>
    </lineage>
</organism>
<dbReference type="Gene3D" id="3.50.50.60">
    <property type="entry name" value="FAD/NAD(P)-binding domain"/>
    <property type="match status" value="1"/>
</dbReference>
<dbReference type="GO" id="GO:0016491">
    <property type="term" value="F:oxidoreductase activity"/>
    <property type="evidence" value="ECO:0007669"/>
    <property type="project" value="UniProtKB-KW"/>
</dbReference>
<keyword evidence="2" id="KW-0274">FAD</keyword>
<evidence type="ECO:0000256" key="3">
    <source>
        <dbReference type="ARBA" id="ARBA00023002"/>
    </source>
</evidence>
<dbReference type="EMBL" id="SGPK01000095">
    <property type="protein sequence ID" value="THH08567.1"/>
    <property type="molecule type" value="Genomic_DNA"/>
</dbReference>
<dbReference type="SUPFAM" id="SSF54373">
    <property type="entry name" value="FAD-linked reductases, C-terminal domain"/>
    <property type="match status" value="1"/>
</dbReference>
<sequence length="472" mass="51903">MSTPKFSVAVCGGGIGGLTATIAITRLSRENKDIRIDLYEAAQGFTEIGAGIGMWRRPWNVMKSLDLGGVLGKLCEIPADEDKSYLSFQMRKSDQTKGIPYWDVIATMGNLTFHRADFIDTLSEQIDPETTTAHFSKRLISYTLPPKSSPPGPITLNFKDGTTSTCDVLVAADGIHSATRHTMLKLAAIDAEADGSEEGRKAAEMLREMVDPVWSGSVAYRAVVPREKLEKINPNHSAMFMAQNYTGNSKHVIVFPISHGRLVNIVAFCSWPDKVGTIFEGKTVEDRSKEELFELYAGWEEEVQQLLQCIEKPSRWAINALKGLPISTHDRVALLGDAAHAMTPHLGSGAGQAIEDAYILSALLAHPLTTLSTLPVALKVYEDVRLPHANDVQRRSAENGHLYEFNDSRFAGLDATLGDDDAQLNEVDAGKLRDLGHAATENWKWAWTTDIEDDRNMAIALLKERIEVKGSI</sequence>